<dbReference type="InterPro" id="IPR005135">
    <property type="entry name" value="Endo/exonuclease/phosphatase"/>
</dbReference>
<proteinExistence type="predicted"/>
<accession>A0A5Q2TKZ8</accession>
<keyword evidence="2" id="KW-0255">Endonuclease</keyword>
<dbReference type="Gene3D" id="3.60.10.10">
    <property type="entry name" value="Endonuclease/exonuclease/phosphatase"/>
    <property type="match status" value="1"/>
</dbReference>
<name>A0A5Q2TKZ8_9BACI</name>
<dbReference type="RefSeq" id="WP_153791406.1">
    <property type="nucleotide sequence ID" value="NZ_CP045915.1"/>
</dbReference>
<dbReference type="PANTHER" id="PTHR14859">
    <property type="entry name" value="CALCOFLUOR WHITE HYPERSENSITIVE PROTEIN PRECURSOR"/>
    <property type="match status" value="1"/>
</dbReference>
<sequence length="238" mass="27723">MHFKVMTYNVHHGKGLDKEVDLDRICKVITNSNADIIGLNEVDRYFSKRSHFQDQMEYLTNKLNYYGAFSPSLSLKPKTNHSTRQYGNAILSRFPLHASKNYIFSNRLYFIEDRSILEAAIPFDDKLVHVYVTHLSLNPCLHKKQSEFIINKVKRPAVIIGDWNMNVQSKRWQKVVEVYRDVWDSVENQTGLTYPSKKPRKRLDYIFVSEDFKILDVQVNESIPTASDHLPLVATLSI</sequence>
<dbReference type="PANTHER" id="PTHR14859:SF1">
    <property type="entry name" value="PGAP2-INTERACTING PROTEIN"/>
    <property type="match status" value="1"/>
</dbReference>
<dbReference type="GO" id="GO:0006506">
    <property type="term" value="P:GPI anchor biosynthetic process"/>
    <property type="evidence" value="ECO:0007669"/>
    <property type="project" value="TreeGrafter"/>
</dbReference>
<dbReference type="AlphaFoldDB" id="A0A5Q2TKZ8"/>
<reference evidence="2 3" key="1">
    <citation type="submission" date="2019-11" db="EMBL/GenBank/DDBJ databases">
        <title>Gracilibacillus salitolerans sp. nov., a moderate halophile isolated from a saline soil in northwest China.</title>
        <authorList>
            <person name="Gan L."/>
        </authorList>
    </citation>
    <scope>NUCLEOTIDE SEQUENCE [LARGE SCALE GENOMIC DNA]</scope>
    <source>
        <strain evidence="2 3">SCU50</strain>
    </source>
</reference>
<evidence type="ECO:0000259" key="1">
    <source>
        <dbReference type="Pfam" id="PF03372"/>
    </source>
</evidence>
<dbReference type="InterPro" id="IPR036691">
    <property type="entry name" value="Endo/exonu/phosph_ase_sf"/>
</dbReference>
<keyword evidence="2" id="KW-0540">Nuclease</keyword>
<dbReference type="Proteomes" id="UP000339690">
    <property type="component" value="Chromosome"/>
</dbReference>
<dbReference type="EMBL" id="CP045915">
    <property type="protein sequence ID" value="QGH34752.1"/>
    <property type="molecule type" value="Genomic_DNA"/>
</dbReference>
<dbReference type="InterPro" id="IPR051916">
    <property type="entry name" value="GPI-anchor_lipid_remodeler"/>
</dbReference>
<dbReference type="Pfam" id="PF03372">
    <property type="entry name" value="Exo_endo_phos"/>
    <property type="match status" value="1"/>
</dbReference>
<evidence type="ECO:0000313" key="2">
    <source>
        <dbReference type="EMBL" id="QGH34752.1"/>
    </source>
</evidence>
<dbReference type="GO" id="GO:0016020">
    <property type="term" value="C:membrane"/>
    <property type="evidence" value="ECO:0007669"/>
    <property type="project" value="GOC"/>
</dbReference>
<dbReference type="SUPFAM" id="SSF56219">
    <property type="entry name" value="DNase I-like"/>
    <property type="match status" value="1"/>
</dbReference>
<feature type="domain" description="Endonuclease/exonuclease/phosphatase" evidence="1">
    <location>
        <begin position="6"/>
        <end position="229"/>
    </location>
</feature>
<dbReference type="KEGG" id="grc:GI584_12230"/>
<keyword evidence="3" id="KW-1185">Reference proteome</keyword>
<gene>
    <name evidence="2" type="ORF">GI584_12230</name>
</gene>
<protein>
    <submittedName>
        <fullName evidence="2">Endonuclease</fullName>
    </submittedName>
</protein>
<keyword evidence="2" id="KW-0378">Hydrolase</keyword>
<evidence type="ECO:0000313" key="3">
    <source>
        <dbReference type="Proteomes" id="UP000339690"/>
    </source>
</evidence>
<organism evidence="2 3">
    <name type="scientific">Gracilibacillus salitolerans</name>
    <dbReference type="NCBI Taxonomy" id="2663022"/>
    <lineage>
        <taxon>Bacteria</taxon>
        <taxon>Bacillati</taxon>
        <taxon>Bacillota</taxon>
        <taxon>Bacilli</taxon>
        <taxon>Bacillales</taxon>
        <taxon>Bacillaceae</taxon>
        <taxon>Gracilibacillus</taxon>
    </lineage>
</organism>
<dbReference type="GO" id="GO:0004519">
    <property type="term" value="F:endonuclease activity"/>
    <property type="evidence" value="ECO:0007669"/>
    <property type="project" value="UniProtKB-KW"/>
</dbReference>